<comment type="caution">
    <text evidence="6">The sequence shown here is derived from an EMBL/GenBank/DDBJ whole genome shotgun (WGS) entry which is preliminary data.</text>
</comment>
<dbReference type="OrthoDB" id="3267861at2759"/>
<dbReference type="InterPro" id="IPR027417">
    <property type="entry name" value="P-loop_NTPase"/>
</dbReference>
<dbReference type="Gene3D" id="3.40.50.300">
    <property type="entry name" value="P-loop containing nucleotide triphosphate hydrolases"/>
    <property type="match status" value="1"/>
</dbReference>
<feature type="region of interest" description="Disordered" evidence="2">
    <location>
        <begin position="1719"/>
        <end position="1739"/>
    </location>
</feature>
<comment type="cofactor">
    <cofactor evidence="1">
        <name>Mg(2+)</name>
        <dbReference type="ChEBI" id="CHEBI:18420"/>
    </cofactor>
</comment>
<feature type="compositionally biased region" description="Polar residues" evidence="2">
    <location>
        <begin position="1721"/>
        <end position="1739"/>
    </location>
</feature>
<keyword evidence="7" id="KW-1185">Reference proteome</keyword>
<dbReference type="InterPro" id="IPR010285">
    <property type="entry name" value="DNA_helicase_pif1-like_DEAD"/>
</dbReference>
<comment type="similarity">
    <text evidence="1">Belongs to the helicase family.</text>
</comment>
<keyword evidence="1" id="KW-0234">DNA repair</keyword>
<feature type="compositionally biased region" description="Basic residues" evidence="2">
    <location>
        <begin position="1136"/>
        <end position="1146"/>
    </location>
</feature>
<dbReference type="GO" id="GO:0000723">
    <property type="term" value="P:telomere maintenance"/>
    <property type="evidence" value="ECO:0007669"/>
    <property type="project" value="InterPro"/>
</dbReference>
<dbReference type="Proteomes" id="UP000541558">
    <property type="component" value="Unassembled WGS sequence"/>
</dbReference>
<evidence type="ECO:0000256" key="2">
    <source>
        <dbReference type="SAM" id="MobiDB-lite"/>
    </source>
</evidence>
<evidence type="ECO:0000259" key="4">
    <source>
        <dbReference type="Pfam" id="PF14214"/>
    </source>
</evidence>
<feature type="compositionally biased region" description="Basic and acidic residues" evidence="2">
    <location>
        <begin position="627"/>
        <end position="637"/>
    </location>
</feature>
<comment type="catalytic activity">
    <reaction evidence="1">
        <text>ATP + H2O = ADP + phosphate + H(+)</text>
        <dbReference type="Rhea" id="RHEA:13065"/>
        <dbReference type="ChEBI" id="CHEBI:15377"/>
        <dbReference type="ChEBI" id="CHEBI:15378"/>
        <dbReference type="ChEBI" id="CHEBI:30616"/>
        <dbReference type="ChEBI" id="CHEBI:43474"/>
        <dbReference type="ChEBI" id="CHEBI:456216"/>
        <dbReference type="EC" id="5.6.2.3"/>
    </reaction>
</comment>
<dbReference type="SUPFAM" id="SSF52540">
    <property type="entry name" value="P-loop containing nucleoside triphosphate hydrolases"/>
    <property type="match status" value="2"/>
</dbReference>
<protein>
    <recommendedName>
        <fullName evidence="1">ATP-dependent DNA helicase</fullName>
        <ecNumber evidence="1">5.6.2.3</ecNumber>
    </recommendedName>
</protein>
<dbReference type="Pfam" id="PF14214">
    <property type="entry name" value="Helitron_like_N"/>
    <property type="match status" value="1"/>
</dbReference>
<keyword evidence="1" id="KW-0547">Nucleotide-binding</keyword>
<dbReference type="InterPro" id="IPR046700">
    <property type="entry name" value="DUF6570"/>
</dbReference>
<dbReference type="GO" id="GO:0006310">
    <property type="term" value="P:DNA recombination"/>
    <property type="evidence" value="ECO:0007669"/>
    <property type="project" value="UniProtKB-KW"/>
</dbReference>
<feature type="domain" description="Helitron helicase-like" evidence="4">
    <location>
        <begin position="354"/>
        <end position="575"/>
    </location>
</feature>
<dbReference type="Pfam" id="PF05970">
    <property type="entry name" value="PIF1"/>
    <property type="match status" value="1"/>
</dbReference>
<dbReference type="GO" id="GO:0006281">
    <property type="term" value="P:DNA repair"/>
    <property type="evidence" value="ECO:0007669"/>
    <property type="project" value="UniProtKB-KW"/>
</dbReference>
<evidence type="ECO:0000259" key="5">
    <source>
        <dbReference type="Pfam" id="PF20209"/>
    </source>
</evidence>
<dbReference type="GO" id="GO:0043139">
    <property type="term" value="F:5'-3' DNA helicase activity"/>
    <property type="evidence" value="ECO:0007669"/>
    <property type="project" value="UniProtKB-EC"/>
</dbReference>
<sequence>MARKSDLVMVDARNIDLKLLRNDLLPTHLLPNTYNIDAYDGALLEPEGMENIHFKAGLSICKPCKSDLVKGKMPKFALCNWLYYAKDRLPPEVAKGFTEMSVFEKALICRVRTNSLLCRFSLEGVEKDPFNDNFVQRRRHIRGNIISTPLDVARISTILPPPASEIQDTICALIISSSVPSDATMESLTPIMVRKSRLKLLIEFLVQNNPHYKKCEGFKGFSSEYLEGLFKGSNDRGIPAAATIGHIPINQALESLTEDHTGRMDEIEGLVIENVAYTSGDHSPQNYRDMVLDAVERCTDAKPFLFSRSGSQAVPDINNPAWLTWAHPNADPFGIGGFNDPRRKRVIGMEQQLRHLLTAKDTYFERDPQLAFDIYNIIRKSAVNTSIRFAVPYHLYSTTVNRLAALDKDQVAALRHKFQSNPAYKPTTPKEIEISRVLSSIAPLARKVPGTVSQKIKMRNEIRALIGQKGSPTLFVTINPSDYHNPIVSVIARRPTTAAETEGLRALSTTERGHLAVDHPVACAQFFDEMMKAFISIILRHGRKGSRPGIFGHCEAYYGTVETQGRGTLHCHMLIWLKDHLSPELLADALKTSTEYGNALKIWIDSIMCSGFVGSSSFQNSQPFNDVEDKRPPRDPHPASAKEPNVSELGWPEFKREMHDHVDELLTRFNWHRHSGSCWKYLKPGEARIPENCRFGMDGTTIEKTEINKEEGTLTIKRTHPKMTHYNPIITFLMKCNTDIKFIGSGAEANAFMYYVTDYITKAPLSMHAGLTALAYAIRQGEERNVLQTKSTGESDPRKAITIAINSMLGRQELSHPQVMSYILGGGENYTSERFQPLNWGEVLRYVARPQPSEPSQSLQAEEQPVRLEDLQLAMTADRENMSASSTLLDYIFRPTHEPYESMGIYLHVATTRRITRKAKGGQTGAFSSPSHPQYKTHALGLRRLRVIPVLLGPAIQRRNGTDLERETWARDICILFSPWRAPSDIQPNQSTWKDRVDALLTQLPSEVLNIIENMAVVADGKQARDNHPRGKRGGLSEQALLAMEALPDLYTDEPALEMNVYAAAVDPAPDNETTVTGSKLTTYLDDLLGPGSSWAVQQCFPTTNLIPRSGASHGSPATIDVIADEDRVVDQQKRYMAKAKGKKRPCVTEDDESRPKKRRKKRRPKDPTTEISTASGVITAAGGRPGQPTYAQQKAAAQSLAASRGLVDNPEQYRAYTIITNHAIGNASHLLMYIGGEGGTGKSYLIDSILTFFRLMNRESEVRVGAFTGIAASLIGGSTLHSLLAIGANFKNPATLVKRLSAEWRGVKYLFIDEVSMVSAQFLASISSKLQLARSEYPSDSLRIFGGINVIFLGDFFQLAPPKQSPVYAYKLVRNPSFVEARSSVGIDAISGAYLWRQVKEVTILKQTKRHEGDPLLSKILSLIRCRQCIDSTGRQTTIDGLTAVEHIRRRDFEHVARTDPAAILSFEDAPVIVGTKIIRDLLNTTMLAAHATRISSKVHIYYSDDKIKNEKVSENVALLLWSLPANSTKDAFGQLPMFIGMRVMITENISVEYKVVNGSEGTISDIQYFEEEGRRYARVVYVRVHASHVHAPGLEAGIVPIFPTGRNIKFSTRFRNTVSKSFSRHQIPLIPAYSYTDYKSQGRTLTHAIVDLASARQQGVYVMLSRVTSLKGLLVLRWFPENKILQEMTGELRDEINRLNALDDTCDTEFLKTRDRSTLIGTTGSPSHNGSQPGRDI</sequence>
<dbReference type="InterPro" id="IPR051055">
    <property type="entry name" value="PIF1_helicase"/>
</dbReference>
<dbReference type="PANTHER" id="PTHR47642">
    <property type="entry name" value="ATP-DEPENDENT DNA HELICASE"/>
    <property type="match status" value="1"/>
</dbReference>
<evidence type="ECO:0000259" key="3">
    <source>
        <dbReference type="Pfam" id="PF05970"/>
    </source>
</evidence>
<evidence type="ECO:0000313" key="6">
    <source>
        <dbReference type="EMBL" id="KAF5330024.1"/>
    </source>
</evidence>
<keyword evidence="1" id="KW-0227">DNA damage</keyword>
<feature type="region of interest" description="Disordered" evidence="2">
    <location>
        <begin position="622"/>
        <end position="645"/>
    </location>
</feature>
<keyword evidence="1" id="KW-0067">ATP-binding</keyword>
<reference evidence="6 7" key="1">
    <citation type="journal article" date="2020" name="ISME J.">
        <title>Uncovering the hidden diversity of litter-decomposition mechanisms in mushroom-forming fungi.</title>
        <authorList>
            <person name="Floudas D."/>
            <person name="Bentzer J."/>
            <person name="Ahren D."/>
            <person name="Johansson T."/>
            <person name="Persson P."/>
            <person name="Tunlid A."/>
        </authorList>
    </citation>
    <scope>NUCLEOTIDE SEQUENCE [LARGE SCALE GENOMIC DNA]</scope>
    <source>
        <strain evidence="6 7">CBS 175.51</strain>
    </source>
</reference>
<feature type="compositionally biased region" description="Basic residues" evidence="2">
    <location>
        <begin position="1156"/>
        <end position="1165"/>
    </location>
</feature>
<accession>A0A8H5BVI9</accession>
<dbReference type="GO" id="GO:0016787">
    <property type="term" value="F:hydrolase activity"/>
    <property type="evidence" value="ECO:0007669"/>
    <property type="project" value="UniProtKB-KW"/>
</dbReference>
<keyword evidence="1" id="KW-0233">DNA recombination</keyword>
<feature type="domain" description="DUF6570" evidence="5">
    <location>
        <begin position="70"/>
        <end position="216"/>
    </location>
</feature>
<dbReference type="EC" id="5.6.2.3" evidence="1"/>
<feature type="domain" description="DNA helicase Pif1-like DEAD-box helicase" evidence="3">
    <location>
        <begin position="1210"/>
        <end position="1367"/>
    </location>
</feature>
<dbReference type="InterPro" id="IPR025476">
    <property type="entry name" value="Helitron_helicase-like"/>
</dbReference>
<dbReference type="GO" id="GO:0005524">
    <property type="term" value="F:ATP binding"/>
    <property type="evidence" value="ECO:0007669"/>
    <property type="project" value="UniProtKB-KW"/>
</dbReference>
<dbReference type="Pfam" id="PF20209">
    <property type="entry name" value="DUF6570"/>
    <property type="match status" value="1"/>
</dbReference>
<evidence type="ECO:0000313" key="7">
    <source>
        <dbReference type="Proteomes" id="UP000541558"/>
    </source>
</evidence>
<keyword evidence="1" id="KW-0347">Helicase</keyword>
<organism evidence="6 7">
    <name type="scientific">Ephemerocybe angulata</name>
    <dbReference type="NCBI Taxonomy" id="980116"/>
    <lineage>
        <taxon>Eukaryota</taxon>
        <taxon>Fungi</taxon>
        <taxon>Dikarya</taxon>
        <taxon>Basidiomycota</taxon>
        <taxon>Agaricomycotina</taxon>
        <taxon>Agaricomycetes</taxon>
        <taxon>Agaricomycetidae</taxon>
        <taxon>Agaricales</taxon>
        <taxon>Agaricineae</taxon>
        <taxon>Psathyrellaceae</taxon>
        <taxon>Ephemerocybe</taxon>
    </lineage>
</organism>
<proteinExistence type="inferred from homology"/>
<keyword evidence="1" id="KW-0378">Hydrolase</keyword>
<evidence type="ECO:0000256" key="1">
    <source>
        <dbReference type="RuleBase" id="RU363044"/>
    </source>
</evidence>
<name>A0A8H5BVI9_9AGAR</name>
<gene>
    <name evidence="6" type="ORF">D9611_010394</name>
</gene>
<dbReference type="EMBL" id="JAACJK010000117">
    <property type="protein sequence ID" value="KAF5330024.1"/>
    <property type="molecule type" value="Genomic_DNA"/>
</dbReference>
<feature type="region of interest" description="Disordered" evidence="2">
    <location>
        <begin position="1134"/>
        <end position="1191"/>
    </location>
</feature>